<evidence type="ECO:0000313" key="2">
    <source>
        <dbReference type="Proteomes" id="UP001472677"/>
    </source>
</evidence>
<accession>A0ABR2EL20</accession>
<keyword evidence="2" id="KW-1185">Reference proteome</keyword>
<sequence length="217" mass="24000">MIIRVPSQFDIPHSLKVRVKGRDFLIKIKAGELLSDSNDTEPELSCENENFANVWSELGIEGDSAVKLSTEGEDSIPMSLLPPADRIQQGVGTYYLGPDPPNQSKLFPHSGYSSQRESNVGLQAIDPPQAHVHDDLENVIFQDSLEMEHMVIPSHSLLGPSASTKFSGDLFDAGYRNLVRRQVREALESNSKLPFFADSMSSEDSVHLSYIEEALTV</sequence>
<name>A0ABR2EL20_9ROSI</name>
<comment type="caution">
    <text evidence="1">The sequence shown here is derived from an EMBL/GenBank/DDBJ whole genome shotgun (WGS) entry which is preliminary data.</text>
</comment>
<proteinExistence type="predicted"/>
<dbReference type="EMBL" id="JBBPBM010000013">
    <property type="protein sequence ID" value="KAK8562099.1"/>
    <property type="molecule type" value="Genomic_DNA"/>
</dbReference>
<protein>
    <submittedName>
        <fullName evidence="1">Uncharacterized protein</fullName>
    </submittedName>
</protein>
<dbReference type="InterPro" id="IPR020539">
    <property type="entry name" value="RNase_P_CS"/>
</dbReference>
<evidence type="ECO:0000313" key="1">
    <source>
        <dbReference type="EMBL" id="KAK8562099.1"/>
    </source>
</evidence>
<dbReference type="PROSITE" id="PS00648">
    <property type="entry name" value="RIBONUCLEASE_P"/>
    <property type="match status" value="1"/>
</dbReference>
<gene>
    <name evidence="1" type="ORF">V6N12_049150</name>
</gene>
<reference evidence="1 2" key="1">
    <citation type="journal article" date="2024" name="G3 (Bethesda)">
        <title>Genome assembly of Hibiscus sabdariffa L. provides insights into metabolisms of medicinal natural products.</title>
        <authorList>
            <person name="Kim T."/>
        </authorList>
    </citation>
    <scope>NUCLEOTIDE SEQUENCE [LARGE SCALE GENOMIC DNA]</scope>
    <source>
        <strain evidence="1">TK-2024</strain>
        <tissue evidence="1">Old leaves</tissue>
    </source>
</reference>
<organism evidence="1 2">
    <name type="scientific">Hibiscus sabdariffa</name>
    <name type="common">roselle</name>
    <dbReference type="NCBI Taxonomy" id="183260"/>
    <lineage>
        <taxon>Eukaryota</taxon>
        <taxon>Viridiplantae</taxon>
        <taxon>Streptophyta</taxon>
        <taxon>Embryophyta</taxon>
        <taxon>Tracheophyta</taxon>
        <taxon>Spermatophyta</taxon>
        <taxon>Magnoliopsida</taxon>
        <taxon>eudicotyledons</taxon>
        <taxon>Gunneridae</taxon>
        <taxon>Pentapetalae</taxon>
        <taxon>rosids</taxon>
        <taxon>malvids</taxon>
        <taxon>Malvales</taxon>
        <taxon>Malvaceae</taxon>
        <taxon>Malvoideae</taxon>
        <taxon>Hibiscus</taxon>
    </lineage>
</organism>
<dbReference type="Proteomes" id="UP001472677">
    <property type="component" value="Unassembled WGS sequence"/>
</dbReference>